<keyword evidence="3" id="KW-0131">Cell cycle</keyword>
<evidence type="ECO:0000256" key="1">
    <source>
        <dbReference type="ARBA" id="ARBA00022829"/>
    </source>
</evidence>
<dbReference type="Gene3D" id="1.10.10.580">
    <property type="entry name" value="Structural maintenance of chromosome 1. Chain E"/>
    <property type="match status" value="1"/>
</dbReference>
<proteinExistence type="inferred from homology"/>
<gene>
    <name evidence="3" type="primary">scpA</name>
    <name evidence="4" type="ORF">SAMN04488558_101275</name>
</gene>
<dbReference type="Gene3D" id="6.10.250.2410">
    <property type="match status" value="1"/>
</dbReference>
<evidence type="ECO:0000313" key="4">
    <source>
        <dbReference type="EMBL" id="SEP65279.1"/>
    </source>
</evidence>
<comment type="function">
    <text evidence="3">Participates in chromosomal partition during cell division. May act via the formation of a condensin-like complex containing Smc and ScpB that pull DNA away from mid-cell into both cell halves.</text>
</comment>
<dbReference type="GO" id="GO:0051301">
    <property type="term" value="P:cell division"/>
    <property type="evidence" value="ECO:0007669"/>
    <property type="project" value="UniProtKB-KW"/>
</dbReference>
<keyword evidence="1 3" id="KW-0159">Chromosome partition</keyword>
<dbReference type="STRING" id="89093.SAMN04488558_101275"/>
<keyword evidence="3" id="KW-0963">Cytoplasm</keyword>
<dbReference type="AlphaFoldDB" id="A0A1H8ZL81"/>
<sequence>MNSTHLQIDLEAFQGPFDLLLHLIKTMEIDIYDIPIASITEQYMVYLHEMQELQLDQVGDYLIMAATLIEIKSRMLLPTETFVDEESEYSNVDPREGLVEQLLIYQQFQEITEELQLKEEERGQLYTRPMLNIAPYQENLPLIEGQLSLTDLQGMMEQLLLEQIQRQPSPKEVQQDHVSVDEMMAYILQKIKQTPKDEFLSFNQVIYQQSRSVIITSFIAMLELVRKQSISFVQEDLYQPIYLKINTEKKGDQHAH</sequence>
<evidence type="ECO:0000313" key="5">
    <source>
        <dbReference type="Proteomes" id="UP000198833"/>
    </source>
</evidence>
<keyword evidence="5" id="KW-1185">Reference proteome</keyword>
<dbReference type="PANTHER" id="PTHR33969">
    <property type="entry name" value="SEGREGATION AND CONDENSATION PROTEIN A"/>
    <property type="match status" value="1"/>
</dbReference>
<reference evidence="4 5" key="1">
    <citation type="submission" date="2016-10" db="EMBL/GenBank/DDBJ databases">
        <authorList>
            <person name="de Groot N.N."/>
        </authorList>
    </citation>
    <scope>NUCLEOTIDE SEQUENCE [LARGE SCALE GENOMIC DNA]</scope>
    <source>
        <strain evidence="4 5">DSM 15695</strain>
    </source>
</reference>
<organism evidence="4 5">
    <name type="scientific">Ignavigranum ruoffiae</name>
    <dbReference type="NCBI Taxonomy" id="89093"/>
    <lineage>
        <taxon>Bacteria</taxon>
        <taxon>Bacillati</taxon>
        <taxon>Bacillota</taxon>
        <taxon>Bacilli</taxon>
        <taxon>Lactobacillales</taxon>
        <taxon>Aerococcaceae</taxon>
        <taxon>Ignavigranum</taxon>
    </lineage>
</organism>
<dbReference type="GO" id="GO:0007059">
    <property type="term" value="P:chromosome segregation"/>
    <property type="evidence" value="ECO:0007669"/>
    <property type="project" value="UniProtKB-UniRule"/>
</dbReference>
<comment type="similarity">
    <text evidence="3">Belongs to the ScpA family.</text>
</comment>
<dbReference type="GO" id="GO:0006260">
    <property type="term" value="P:DNA replication"/>
    <property type="evidence" value="ECO:0007669"/>
    <property type="project" value="UniProtKB-UniRule"/>
</dbReference>
<comment type="subcellular location">
    <subcellularLocation>
        <location evidence="3">Cytoplasm</location>
    </subcellularLocation>
    <text evidence="3">Associated with two foci at the outer edges of the nucleoid region in young cells, and at four foci within both cell halves in older cells.</text>
</comment>
<keyword evidence="3" id="KW-0132">Cell division</keyword>
<dbReference type="HAMAP" id="MF_01805">
    <property type="entry name" value="ScpA"/>
    <property type="match status" value="1"/>
</dbReference>
<protein>
    <recommendedName>
        <fullName evidence="2 3">Segregation and condensation protein A</fullName>
    </recommendedName>
</protein>
<dbReference type="Proteomes" id="UP000198833">
    <property type="component" value="Unassembled WGS sequence"/>
</dbReference>
<dbReference type="OrthoDB" id="9811016at2"/>
<dbReference type="InterPro" id="IPR003768">
    <property type="entry name" value="ScpA"/>
</dbReference>
<dbReference type="InterPro" id="IPR023093">
    <property type="entry name" value="ScpA-like_C"/>
</dbReference>
<dbReference type="Pfam" id="PF02616">
    <property type="entry name" value="SMC_ScpA"/>
    <property type="match status" value="1"/>
</dbReference>
<evidence type="ECO:0000256" key="2">
    <source>
        <dbReference type="ARBA" id="ARBA00044777"/>
    </source>
</evidence>
<dbReference type="GO" id="GO:0005737">
    <property type="term" value="C:cytoplasm"/>
    <property type="evidence" value="ECO:0007669"/>
    <property type="project" value="UniProtKB-SubCell"/>
</dbReference>
<comment type="subunit">
    <text evidence="3">Component of a cohesin-like complex composed of ScpA, ScpB and the Smc homodimer, in which ScpA and ScpB bind to the head domain of Smc. The presence of the three proteins is required for the association of the complex with DNA.</text>
</comment>
<evidence type="ECO:0000256" key="3">
    <source>
        <dbReference type="HAMAP-Rule" id="MF_01805"/>
    </source>
</evidence>
<accession>A0A1H8ZL81</accession>
<dbReference type="RefSeq" id="WP_092570011.1">
    <property type="nucleotide sequence ID" value="NZ_CALUDV010000002.1"/>
</dbReference>
<name>A0A1H8ZL81_9LACT</name>
<dbReference type="EMBL" id="FOEN01000001">
    <property type="protein sequence ID" value="SEP65279.1"/>
    <property type="molecule type" value="Genomic_DNA"/>
</dbReference>
<dbReference type="PANTHER" id="PTHR33969:SF2">
    <property type="entry name" value="SEGREGATION AND CONDENSATION PROTEIN A"/>
    <property type="match status" value="1"/>
</dbReference>